<dbReference type="KEGG" id="bbes:BESB_073680"/>
<feature type="compositionally biased region" description="Basic residues" evidence="7">
    <location>
        <begin position="149"/>
        <end position="160"/>
    </location>
</feature>
<proteinExistence type="inferred from homology"/>
<feature type="domain" description="RRM" evidence="8">
    <location>
        <begin position="544"/>
        <end position="631"/>
    </location>
</feature>
<dbReference type="InterPro" id="IPR000504">
    <property type="entry name" value="RRM_dom"/>
</dbReference>
<dbReference type="STRING" id="94643.A0A2A9ME39"/>
<evidence type="ECO:0000256" key="3">
    <source>
        <dbReference type="ARBA" id="ARBA00022737"/>
    </source>
</evidence>
<dbReference type="PROSITE" id="PS50102">
    <property type="entry name" value="RRM"/>
    <property type="match status" value="3"/>
</dbReference>
<dbReference type="SMART" id="SM00360">
    <property type="entry name" value="RRM"/>
    <property type="match status" value="3"/>
</dbReference>
<dbReference type="OrthoDB" id="5411533at2759"/>
<comment type="similarity">
    <text evidence="1">Belongs to the HTATSF1 family.</text>
</comment>
<dbReference type="AlphaFoldDB" id="A0A2A9ME39"/>
<evidence type="ECO:0000256" key="6">
    <source>
        <dbReference type="PROSITE-ProRule" id="PRU00176"/>
    </source>
</evidence>
<dbReference type="InterPro" id="IPR006509">
    <property type="entry name" value="RBM39_SF"/>
</dbReference>
<dbReference type="FunFam" id="3.30.70.330:FF:000105">
    <property type="entry name" value="HIV Tat-specific factor 1 homolog"/>
    <property type="match status" value="1"/>
</dbReference>
<comment type="caution">
    <text evidence="9">The sequence shown here is derived from an EMBL/GenBank/DDBJ whole genome shotgun (WGS) entry which is preliminary data.</text>
</comment>
<dbReference type="InterPro" id="IPR012677">
    <property type="entry name" value="Nucleotide-bd_a/b_plait_sf"/>
</dbReference>
<evidence type="ECO:0000256" key="5">
    <source>
        <dbReference type="ARBA" id="ARBA00023187"/>
    </source>
</evidence>
<accession>A0A2A9ME39</accession>
<feature type="compositionally biased region" description="Acidic residues" evidence="7">
    <location>
        <begin position="476"/>
        <end position="489"/>
    </location>
</feature>
<dbReference type="SUPFAM" id="SSF54928">
    <property type="entry name" value="RNA-binding domain, RBD"/>
    <property type="match status" value="2"/>
</dbReference>
<dbReference type="InterPro" id="IPR003954">
    <property type="entry name" value="RRM_euk-type"/>
</dbReference>
<dbReference type="CDD" id="cd12285">
    <property type="entry name" value="RRM3_RBM39_like"/>
    <property type="match status" value="1"/>
</dbReference>
<dbReference type="VEuPathDB" id="ToxoDB:BESB_073680"/>
<protein>
    <submittedName>
        <fullName evidence="9">Splicing factor, CC1 family protein</fullName>
    </submittedName>
</protein>
<sequence length="639" mass="70382">MGDLDFDEVEKLLDNRESGRDKDEGACRENDDASGNNERGDRSAASSKVAAGAPPRRGGPRGGDRSSRSRSPGAERSKGKNGQEDGRISRGGAGSKKGPDSMIKREKEGAYHRERPSGPGYGRRDEYDDRWRGRRGDDRYRGSGPSRPMRSRSRERRRSRSPYGGRSGGGRGRSPNSRRDEAMYMRMRREREEMRREREEMQKKQREDEQKKKEVEEARRDDLTVLVLNLCLKAEEKHIYEFFSTNAGKIRDIQLIRDQRSGTSKGVAYVEFYTQESVIKAMALNGIAFKGQPLRVQASMAEKNRAARAAKQQQAGGAAESAVVSIPMRVYVGGLVDNLAKLSEDELRMLFSPFGRITEIEVPKDANTGGLRGYAFVTYASAADAHEAMQHMNNFELLGQQLRVGYAADGVRGSATEGMLQQAAAAAALQQQQQLVPPPQVSHEAVLAQQLAAQAAAAKQGVQPVGLPEEKKETNDRDDDDGVLDDDDGDKGLIHGRDHKQALMQKLLNRDAAASSSSGSAATQAGFLRASNGALFADSTTGSCNVVLNNMFFPKDVNLKDDPHFFLDLGDDVRDECEKFGSVEKVWIDERNVDGKVWIRFAKPDQARAAFGALNGRYFAGKPISAEFISDSVWSSTCS</sequence>
<dbReference type="GO" id="GO:0003723">
    <property type="term" value="F:RNA binding"/>
    <property type="evidence" value="ECO:0007669"/>
    <property type="project" value="UniProtKB-UniRule"/>
</dbReference>
<dbReference type="GO" id="GO:0000398">
    <property type="term" value="P:mRNA splicing, via spliceosome"/>
    <property type="evidence" value="ECO:0007669"/>
    <property type="project" value="UniProtKB-ARBA"/>
</dbReference>
<feature type="compositionally biased region" description="Basic and acidic residues" evidence="7">
    <location>
        <begin position="177"/>
        <end position="217"/>
    </location>
</feature>
<feature type="region of interest" description="Disordered" evidence="7">
    <location>
        <begin position="459"/>
        <end position="495"/>
    </location>
</feature>
<keyword evidence="3" id="KW-0677">Repeat</keyword>
<dbReference type="SMART" id="SM00361">
    <property type="entry name" value="RRM_1"/>
    <property type="match status" value="3"/>
</dbReference>
<keyword evidence="2" id="KW-0507">mRNA processing</keyword>
<evidence type="ECO:0000313" key="9">
    <source>
        <dbReference type="EMBL" id="PFH34216.1"/>
    </source>
</evidence>
<dbReference type="PANTHER" id="PTHR48036">
    <property type="entry name" value="SPLICING FACTOR (PAD-1), PUTATIVE (AFU_ORTHOLOGUE AFUA_1G15810)-RELATED"/>
    <property type="match status" value="1"/>
</dbReference>
<feature type="domain" description="RRM" evidence="8">
    <location>
        <begin position="328"/>
        <end position="409"/>
    </location>
</feature>
<dbReference type="InterPro" id="IPR035979">
    <property type="entry name" value="RBD_domain_sf"/>
</dbReference>
<keyword evidence="4 6" id="KW-0694">RNA-binding</keyword>
<reference evidence="9 10" key="1">
    <citation type="submission" date="2017-09" db="EMBL/GenBank/DDBJ databases">
        <title>Genome sequencing of Besnoitia besnoiti strain Bb-Ger1.</title>
        <authorList>
            <person name="Schares G."/>
            <person name="Venepally P."/>
            <person name="Lorenzi H.A."/>
        </authorList>
    </citation>
    <scope>NUCLEOTIDE SEQUENCE [LARGE SCALE GENOMIC DNA]</scope>
    <source>
        <strain evidence="9 10">Bb-Ger1</strain>
    </source>
</reference>
<dbReference type="CDD" id="cd12283">
    <property type="entry name" value="RRM1_RBM39_like"/>
    <property type="match status" value="1"/>
</dbReference>
<dbReference type="GO" id="GO:0005684">
    <property type="term" value="C:U2-type spliceosomal complex"/>
    <property type="evidence" value="ECO:0007669"/>
    <property type="project" value="UniProtKB-ARBA"/>
</dbReference>
<feature type="compositionally biased region" description="Basic and acidic residues" evidence="7">
    <location>
        <begin position="62"/>
        <end position="88"/>
    </location>
</feature>
<evidence type="ECO:0000256" key="2">
    <source>
        <dbReference type="ARBA" id="ARBA00022664"/>
    </source>
</evidence>
<evidence type="ECO:0000259" key="8">
    <source>
        <dbReference type="PROSITE" id="PS50102"/>
    </source>
</evidence>
<dbReference type="Proteomes" id="UP000224006">
    <property type="component" value="Unassembled WGS sequence"/>
</dbReference>
<dbReference type="RefSeq" id="XP_029218225.1">
    <property type="nucleotide sequence ID" value="XM_029365741.1"/>
</dbReference>
<keyword evidence="5" id="KW-0508">mRNA splicing</keyword>
<dbReference type="EMBL" id="NWUJ01000007">
    <property type="protein sequence ID" value="PFH34216.1"/>
    <property type="molecule type" value="Genomic_DNA"/>
</dbReference>
<name>A0A2A9ME39_BESBE</name>
<dbReference type="NCBIfam" id="TIGR01622">
    <property type="entry name" value="SF-CC1"/>
    <property type="match status" value="1"/>
</dbReference>
<dbReference type="GeneID" id="40312294"/>
<feature type="compositionally biased region" description="Basic and acidic residues" evidence="7">
    <location>
        <begin position="9"/>
        <end position="31"/>
    </location>
</feature>
<evidence type="ECO:0000256" key="1">
    <source>
        <dbReference type="ARBA" id="ARBA00007747"/>
    </source>
</evidence>
<feature type="region of interest" description="Disordered" evidence="7">
    <location>
        <begin position="1"/>
        <end position="217"/>
    </location>
</feature>
<keyword evidence="10" id="KW-1185">Reference proteome</keyword>
<evidence type="ECO:0000256" key="7">
    <source>
        <dbReference type="SAM" id="MobiDB-lite"/>
    </source>
</evidence>
<evidence type="ECO:0000313" key="10">
    <source>
        <dbReference type="Proteomes" id="UP000224006"/>
    </source>
</evidence>
<dbReference type="Gene3D" id="3.30.70.330">
    <property type="match status" value="3"/>
</dbReference>
<feature type="compositionally biased region" description="Basic and acidic residues" evidence="7">
    <location>
        <begin position="97"/>
        <end position="141"/>
    </location>
</feature>
<evidence type="ECO:0000256" key="4">
    <source>
        <dbReference type="ARBA" id="ARBA00022884"/>
    </source>
</evidence>
<feature type="domain" description="RRM" evidence="8">
    <location>
        <begin position="223"/>
        <end position="301"/>
    </location>
</feature>
<dbReference type="Pfam" id="PF00076">
    <property type="entry name" value="RRM_1"/>
    <property type="match status" value="3"/>
</dbReference>
<gene>
    <name evidence="9" type="ORF">BESB_073680</name>
</gene>
<organism evidence="9 10">
    <name type="scientific">Besnoitia besnoiti</name>
    <name type="common">Apicomplexan protozoan</name>
    <dbReference type="NCBI Taxonomy" id="94643"/>
    <lineage>
        <taxon>Eukaryota</taxon>
        <taxon>Sar</taxon>
        <taxon>Alveolata</taxon>
        <taxon>Apicomplexa</taxon>
        <taxon>Conoidasida</taxon>
        <taxon>Coccidia</taxon>
        <taxon>Eucoccidiorida</taxon>
        <taxon>Eimeriorina</taxon>
        <taxon>Sarcocystidae</taxon>
        <taxon>Besnoitia</taxon>
    </lineage>
</organism>